<comment type="caution">
    <text evidence="1">The sequence shown here is derived from an EMBL/GenBank/DDBJ whole genome shotgun (WGS) entry which is preliminary data.</text>
</comment>
<name>A0AAD8EFN9_DIPPU</name>
<keyword evidence="2" id="KW-1185">Reference proteome</keyword>
<proteinExistence type="predicted"/>
<dbReference type="EMBL" id="JASPKZ010005686">
    <property type="protein sequence ID" value="KAJ9588371.1"/>
    <property type="molecule type" value="Genomic_DNA"/>
</dbReference>
<evidence type="ECO:0000313" key="1">
    <source>
        <dbReference type="EMBL" id="KAJ9588371.1"/>
    </source>
</evidence>
<reference evidence="1" key="2">
    <citation type="submission" date="2023-05" db="EMBL/GenBank/DDBJ databases">
        <authorList>
            <person name="Fouks B."/>
        </authorList>
    </citation>
    <scope>NUCLEOTIDE SEQUENCE</scope>
    <source>
        <strain evidence="1">Stay&amp;Tobe</strain>
        <tissue evidence="1">Testes</tissue>
    </source>
</reference>
<gene>
    <name evidence="1" type="ORF">L9F63_018297</name>
</gene>
<sequence>MIFEFFFFTYNINKTMISIYAPFNVPYHPPVPGSQCFAMTYEITLVYIYTHTILPSSRSSFQYTCNGSQISWGRRLRFYIINDHTSIRYVFNLHVKPLHCVRKFKLQPSCSFIDRL</sequence>
<feature type="non-terminal residue" evidence="1">
    <location>
        <position position="1"/>
    </location>
</feature>
<protein>
    <submittedName>
        <fullName evidence="1">Uncharacterized protein</fullName>
    </submittedName>
</protein>
<dbReference type="AlphaFoldDB" id="A0AAD8EFN9"/>
<dbReference type="Proteomes" id="UP001233999">
    <property type="component" value="Unassembled WGS sequence"/>
</dbReference>
<evidence type="ECO:0000313" key="2">
    <source>
        <dbReference type="Proteomes" id="UP001233999"/>
    </source>
</evidence>
<accession>A0AAD8EFN9</accession>
<reference evidence="1" key="1">
    <citation type="journal article" date="2023" name="IScience">
        <title>Live-bearing cockroach genome reveals convergent evolutionary mechanisms linked to viviparity in insects and beyond.</title>
        <authorList>
            <person name="Fouks B."/>
            <person name="Harrison M.C."/>
            <person name="Mikhailova A.A."/>
            <person name="Marchal E."/>
            <person name="English S."/>
            <person name="Carruthers M."/>
            <person name="Jennings E.C."/>
            <person name="Chiamaka E.L."/>
            <person name="Frigard R.A."/>
            <person name="Pippel M."/>
            <person name="Attardo G.M."/>
            <person name="Benoit J.B."/>
            <person name="Bornberg-Bauer E."/>
            <person name="Tobe S.S."/>
        </authorList>
    </citation>
    <scope>NUCLEOTIDE SEQUENCE</scope>
    <source>
        <strain evidence="1">Stay&amp;Tobe</strain>
    </source>
</reference>
<organism evidence="1 2">
    <name type="scientific">Diploptera punctata</name>
    <name type="common">Pacific beetle cockroach</name>
    <dbReference type="NCBI Taxonomy" id="6984"/>
    <lineage>
        <taxon>Eukaryota</taxon>
        <taxon>Metazoa</taxon>
        <taxon>Ecdysozoa</taxon>
        <taxon>Arthropoda</taxon>
        <taxon>Hexapoda</taxon>
        <taxon>Insecta</taxon>
        <taxon>Pterygota</taxon>
        <taxon>Neoptera</taxon>
        <taxon>Polyneoptera</taxon>
        <taxon>Dictyoptera</taxon>
        <taxon>Blattodea</taxon>
        <taxon>Blaberoidea</taxon>
        <taxon>Blaberidae</taxon>
        <taxon>Diplopterinae</taxon>
        <taxon>Diploptera</taxon>
    </lineage>
</organism>